<dbReference type="PANTHER" id="PTHR39210:SF1">
    <property type="entry name" value="HEPARIN-SULFATE LYASE"/>
    <property type="match status" value="1"/>
</dbReference>
<feature type="domain" description="Heparinase II/III-like C-terminal" evidence="5">
    <location>
        <begin position="412"/>
        <end position="599"/>
    </location>
</feature>
<evidence type="ECO:0000259" key="6">
    <source>
        <dbReference type="Pfam" id="PF16889"/>
    </source>
</evidence>
<evidence type="ECO:0000313" key="8">
    <source>
        <dbReference type="Proteomes" id="UP000572984"/>
    </source>
</evidence>
<organism evidence="7 8">
    <name type="scientific">Microvirga mediterraneensis</name>
    <dbReference type="NCBI Taxonomy" id="2754695"/>
    <lineage>
        <taxon>Bacteria</taxon>
        <taxon>Pseudomonadati</taxon>
        <taxon>Pseudomonadota</taxon>
        <taxon>Alphaproteobacteria</taxon>
        <taxon>Hyphomicrobiales</taxon>
        <taxon>Methylobacteriaceae</taxon>
        <taxon>Microvirga</taxon>
    </lineage>
</organism>
<keyword evidence="4 7" id="KW-0456">Lyase</keyword>
<accession>A0A838BMU8</accession>
<comment type="subcellular location">
    <subcellularLocation>
        <location evidence="1">Periplasm</location>
    </subcellularLocation>
</comment>
<keyword evidence="2" id="KW-0732">Signal</keyword>
<evidence type="ECO:0000256" key="3">
    <source>
        <dbReference type="ARBA" id="ARBA00022764"/>
    </source>
</evidence>
<dbReference type="PANTHER" id="PTHR39210">
    <property type="entry name" value="HEPARIN-SULFATE LYASE"/>
    <property type="match status" value="1"/>
</dbReference>
<dbReference type="InterPro" id="IPR012480">
    <property type="entry name" value="Hepar_II_III_C"/>
</dbReference>
<evidence type="ECO:0000313" key="7">
    <source>
        <dbReference type="EMBL" id="MBA1157004.1"/>
    </source>
</evidence>
<evidence type="ECO:0000259" key="5">
    <source>
        <dbReference type="Pfam" id="PF07940"/>
    </source>
</evidence>
<dbReference type="SUPFAM" id="SSF48230">
    <property type="entry name" value="Chondroitin AC/alginate lyase"/>
    <property type="match status" value="1"/>
</dbReference>
<proteinExistence type="predicted"/>
<evidence type="ECO:0000256" key="1">
    <source>
        <dbReference type="ARBA" id="ARBA00004418"/>
    </source>
</evidence>
<comment type="caution">
    <text evidence="7">The sequence shown here is derived from an EMBL/GenBank/DDBJ whole genome shotgun (WGS) entry which is preliminary data.</text>
</comment>
<dbReference type="InterPro" id="IPR031680">
    <property type="entry name" value="Hepar_II_III_N"/>
</dbReference>
<feature type="domain" description="Heparin-sulfate lyase N-terminal" evidence="6">
    <location>
        <begin position="130"/>
        <end position="313"/>
    </location>
</feature>
<dbReference type="Gene3D" id="2.70.98.70">
    <property type="match status" value="1"/>
</dbReference>
<dbReference type="Pfam" id="PF07940">
    <property type="entry name" value="Hepar_II_III_C"/>
    <property type="match status" value="1"/>
</dbReference>
<dbReference type="RefSeq" id="WP_181052524.1">
    <property type="nucleotide sequence ID" value="NZ_JACDXJ010000001.1"/>
</dbReference>
<gene>
    <name evidence="7" type="ORF">H0S73_12790</name>
</gene>
<protein>
    <submittedName>
        <fullName evidence="7">Alginate lyase family protein</fullName>
    </submittedName>
</protein>
<evidence type="ECO:0000256" key="2">
    <source>
        <dbReference type="ARBA" id="ARBA00022729"/>
    </source>
</evidence>
<dbReference type="GO" id="GO:0042597">
    <property type="term" value="C:periplasmic space"/>
    <property type="evidence" value="ECO:0007669"/>
    <property type="project" value="UniProtKB-SubCell"/>
</dbReference>
<dbReference type="EMBL" id="JACDXJ010000001">
    <property type="protein sequence ID" value="MBA1157004.1"/>
    <property type="molecule type" value="Genomic_DNA"/>
</dbReference>
<keyword evidence="8" id="KW-1185">Reference proteome</keyword>
<dbReference type="Proteomes" id="UP000572984">
    <property type="component" value="Unassembled WGS sequence"/>
</dbReference>
<dbReference type="AlphaFoldDB" id="A0A838BMU8"/>
<dbReference type="GO" id="GO:0016829">
    <property type="term" value="F:lyase activity"/>
    <property type="evidence" value="ECO:0007669"/>
    <property type="project" value="UniProtKB-KW"/>
</dbReference>
<dbReference type="Gene3D" id="1.50.10.100">
    <property type="entry name" value="Chondroitin AC/alginate lyase"/>
    <property type="match status" value="1"/>
</dbReference>
<sequence length="657" mass="72081">MQLFSHPVGTRFRQYAWYFQRIRSMEPAEIVYRGAQQAKRARWRLDQAGWDKFDRPDGTLRPLANVARALSGPMPPGLLEAIRVSVLQVEAGQLDLLGTAWPPALVSSLSEDLWLVDPVTGNPWPGAQTYCFDIEYRHSDRFADVKFVWEINRLQFLQAAAALHVAEPSPARKDWIMRAISSWIRANPPFRGVNWASGIEIALRLVSISVVVSGLSEYLGAEDRRTLRSFIAAHTFWLRQHPSLYSSANNHRVAEGLGLVIGALLAPDLEHAASDLAEGRKVLEWALRTQFHPDGIGVEQSPTYSSFTLEMIAYGLLALVNSPTAQPLPKDALSKAGFALRAFLDDDGQAPNIGDNDEGRVIVGPITREPRYVASVAGAVAGLVENPDIAPPTSDLQLRSLVFGGIGYDRGRPPGAVQFPQGGYSIFHGEIAGHRTHLTFDHGPLGLAPLAAHGHADALALWLTIEGIPVFVDAGTYLYHAGRERRDYFRSSEAHNTLRVAGENQSTPAGAFNWRNKASCRLMDTRMDGSFMVRARHDGYLKAFGLMHERTVEIQDGGIFVTDCLIGAEKETEIDISFLVNPALRVVMDDERILILKGSSPVASVLPPSVPGADFDPSLVRAPYSACFGHFGETTCIQIRGQVRTGIAFTTRISVAP</sequence>
<reference evidence="7 8" key="1">
    <citation type="submission" date="2020-07" db="EMBL/GenBank/DDBJ databases">
        <title>Draft genome and description of Microvirga mediterraneensis Marseille-Q2068 sp. nov.</title>
        <authorList>
            <person name="Boxberger M."/>
        </authorList>
    </citation>
    <scope>NUCLEOTIDE SEQUENCE [LARGE SCALE GENOMIC DNA]</scope>
    <source>
        <strain evidence="7 8">Marseille-Q2068</strain>
    </source>
</reference>
<evidence type="ECO:0000256" key="4">
    <source>
        <dbReference type="ARBA" id="ARBA00023239"/>
    </source>
</evidence>
<dbReference type="InterPro" id="IPR008929">
    <property type="entry name" value="Chondroitin_lyas"/>
</dbReference>
<keyword evidence="3" id="KW-0574">Periplasm</keyword>
<dbReference type="Pfam" id="PF16889">
    <property type="entry name" value="Hepar_II_III_N"/>
    <property type="match status" value="1"/>
</dbReference>
<name>A0A838BMU8_9HYPH</name>